<organism evidence="2 3">
    <name type="scientific">Kingella bonacorsii</name>
    <dbReference type="NCBI Taxonomy" id="2796361"/>
    <lineage>
        <taxon>Bacteria</taxon>
        <taxon>Pseudomonadati</taxon>
        <taxon>Pseudomonadota</taxon>
        <taxon>Betaproteobacteria</taxon>
        <taxon>Neisseriales</taxon>
        <taxon>Neisseriaceae</taxon>
        <taxon>Kingella</taxon>
    </lineage>
</organism>
<proteinExistence type="predicted"/>
<protein>
    <submittedName>
        <fullName evidence="2">DUF805 domain-containing protein</fullName>
    </submittedName>
</protein>
<feature type="transmembrane region" description="Helical" evidence="1">
    <location>
        <begin position="26"/>
        <end position="45"/>
    </location>
</feature>
<dbReference type="PANTHER" id="PTHR34980:SF2">
    <property type="entry name" value="INNER MEMBRANE PROTEIN YHAH-RELATED"/>
    <property type="match status" value="1"/>
</dbReference>
<keyword evidence="1" id="KW-0812">Transmembrane</keyword>
<keyword evidence="1" id="KW-0472">Membrane</keyword>
<dbReference type="Proteomes" id="UP000614058">
    <property type="component" value="Unassembled WGS sequence"/>
</dbReference>
<dbReference type="Pfam" id="PF05656">
    <property type="entry name" value="DUF805"/>
    <property type="match status" value="1"/>
</dbReference>
<name>A0ABS1BSG0_9NEIS</name>
<sequence>MDEYFAVLKQYAVFIGRAGRKEYWRFSPMQIGIAFALAMWLVAALPNEPGDNFRWRDLGAAGLPFYVMMLYDALPTIVPTCAVTVRRLHDCDYSGWWLLLGFIPYIGEAALFALLCFKGTAGDNRFGAAPDEYRD</sequence>
<reference evidence="2 3" key="1">
    <citation type="journal article" date="2021" name="Pathogens">
        <title>Isolation and Characterization of Kingella bonacorsii sp. nov., A Novel Kingella Species Detected in a Stable Periodontitis Subject.</title>
        <authorList>
            <person name="Antezack A."/>
            <person name="Boxberger M."/>
            <person name="Rolland C."/>
            <person name="Monnet-Corti V."/>
            <person name="La Scola B."/>
        </authorList>
    </citation>
    <scope>NUCLEOTIDE SEQUENCE [LARGE SCALE GENOMIC DNA]</scope>
    <source>
        <strain evidence="2 3">Marseille-Q4569</strain>
    </source>
</reference>
<feature type="transmembrane region" description="Helical" evidence="1">
    <location>
        <begin position="97"/>
        <end position="115"/>
    </location>
</feature>
<dbReference type="InterPro" id="IPR008523">
    <property type="entry name" value="DUF805"/>
</dbReference>
<evidence type="ECO:0000313" key="3">
    <source>
        <dbReference type="Proteomes" id="UP000614058"/>
    </source>
</evidence>
<keyword evidence="1" id="KW-1133">Transmembrane helix</keyword>
<evidence type="ECO:0000313" key="2">
    <source>
        <dbReference type="EMBL" id="MBK0396226.1"/>
    </source>
</evidence>
<dbReference type="RefSeq" id="WP_200522374.1">
    <property type="nucleotide sequence ID" value="NZ_JAEHNZ010000002.1"/>
</dbReference>
<keyword evidence="3" id="KW-1185">Reference proteome</keyword>
<dbReference type="EMBL" id="JAEHNZ010000002">
    <property type="protein sequence ID" value="MBK0396226.1"/>
    <property type="molecule type" value="Genomic_DNA"/>
</dbReference>
<dbReference type="PANTHER" id="PTHR34980">
    <property type="entry name" value="INNER MEMBRANE PROTEIN-RELATED-RELATED"/>
    <property type="match status" value="1"/>
</dbReference>
<gene>
    <name evidence="2" type="ORF">JDW22_06450</name>
</gene>
<feature type="transmembrane region" description="Helical" evidence="1">
    <location>
        <begin position="65"/>
        <end position="85"/>
    </location>
</feature>
<accession>A0ABS1BSG0</accession>
<comment type="caution">
    <text evidence="2">The sequence shown here is derived from an EMBL/GenBank/DDBJ whole genome shotgun (WGS) entry which is preliminary data.</text>
</comment>
<evidence type="ECO:0000256" key="1">
    <source>
        <dbReference type="SAM" id="Phobius"/>
    </source>
</evidence>